<accession>A0ABR7KXR5</accession>
<gene>
    <name evidence="1" type="ORF">H7U22_20970</name>
</gene>
<evidence type="ECO:0000313" key="2">
    <source>
        <dbReference type="Proteomes" id="UP000652755"/>
    </source>
</evidence>
<proteinExistence type="predicted"/>
<name>A0ABR7KXR5_9SPHI</name>
<sequence>MNRVQVILTIDTENLPKNFQDILKQEQEIVAQWKEEGIIDHLFLRQTKNGAIVIFKNIEEAKVKELMEILPLYKLKKSVEYFSLIKEY</sequence>
<dbReference type="EMBL" id="JACRYL010000029">
    <property type="protein sequence ID" value="MBC6112902.1"/>
    <property type="molecule type" value="Genomic_DNA"/>
</dbReference>
<keyword evidence="2" id="KW-1185">Reference proteome</keyword>
<dbReference type="RefSeq" id="WP_187073318.1">
    <property type="nucleotide sequence ID" value="NZ_JACRYL010000029.1"/>
</dbReference>
<evidence type="ECO:0000313" key="1">
    <source>
        <dbReference type="EMBL" id="MBC6112902.1"/>
    </source>
</evidence>
<organism evidence="1 2">
    <name type="scientific">Pedobacter fastidiosus</name>
    <dbReference type="NCBI Taxonomy" id="2765361"/>
    <lineage>
        <taxon>Bacteria</taxon>
        <taxon>Pseudomonadati</taxon>
        <taxon>Bacteroidota</taxon>
        <taxon>Sphingobacteriia</taxon>
        <taxon>Sphingobacteriales</taxon>
        <taxon>Sphingobacteriaceae</taxon>
        <taxon>Pedobacter</taxon>
    </lineage>
</organism>
<protein>
    <recommendedName>
        <fullName evidence="3">Muconolactone delta-isomerase</fullName>
    </recommendedName>
</protein>
<dbReference type="Gene3D" id="3.30.70.1060">
    <property type="entry name" value="Dimeric alpha+beta barrel"/>
    <property type="match status" value="1"/>
</dbReference>
<evidence type="ECO:0008006" key="3">
    <source>
        <dbReference type="Google" id="ProtNLM"/>
    </source>
</evidence>
<comment type="caution">
    <text evidence="1">The sequence shown here is derived from an EMBL/GenBank/DDBJ whole genome shotgun (WGS) entry which is preliminary data.</text>
</comment>
<dbReference type="Proteomes" id="UP000652755">
    <property type="component" value="Unassembled WGS sequence"/>
</dbReference>
<reference evidence="1 2" key="1">
    <citation type="submission" date="2020-08" db="EMBL/GenBank/DDBJ databases">
        <authorList>
            <person name="Sun Q."/>
            <person name="Inoue M."/>
        </authorList>
    </citation>
    <scope>NUCLEOTIDE SEQUENCE [LARGE SCALE GENOMIC DNA]</scope>
    <source>
        <strain evidence="1 2">CCM 8938</strain>
    </source>
</reference>